<keyword evidence="3" id="KW-1185">Reference proteome</keyword>
<feature type="region of interest" description="Disordered" evidence="1">
    <location>
        <begin position="1395"/>
        <end position="1420"/>
    </location>
</feature>
<feature type="compositionally biased region" description="Acidic residues" evidence="1">
    <location>
        <begin position="1395"/>
        <end position="1408"/>
    </location>
</feature>
<evidence type="ECO:0000313" key="3">
    <source>
        <dbReference type="Proteomes" id="UP000738325"/>
    </source>
</evidence>
<dbReference type="EMBL" id="JAAAIP010000067">
    <property type="protein sequence ID" value="KAG0327011.1"/>
    <property type="molecule type" value="Genomic_DNA"/>
</dbReference>
<sequence length="2107" mass="236925">MSNKMTTVTIEPSAVPELPTSENEFIKSYFALRYRHRPSYLQSLAKTHGETLLPLIQELLATQPAVHEIPISRPAKKESDLNADGGNPAPIIDTHVLRFPQTNASSRYLQRDAGLTMAIALAQQRVMSAITLLLANLNHPYQVGKKRLIQCLATLASDEDLLAASIDSAPSVRDSLVSALAFEKRKDLVNEILGKPKTPVIEKNDLPTTTLFRRALEQAKDFDRERVWVKYAKLLDVDNQPGSKTCEPGESLKDVILTLQEDFPPLHPWDDAAPKRRSPKLANIIENSLVTFLRHDATRTMHILQKTSWQIRGSKQYLAHIPAVLMGKKARKLWCRHDHAAELIQNYWLGLVAVGEGELVKRGLLPHGELFRTCRGPAVERLVRMSLALLQSDEFQTLSKSDAKTQAKSLENILVFATAGMGNLVFRVTGCSQHEDRPAATSTFHTTLEQLITFLFSQVTAPLRVQAKDDWRFYDCLYYDVLKSLFYQPTTNKRSPGVISRLESFPPLAQHLFIENQSLFTTKSRTQPAIRQFVKDLLTVLAPRDDSVYTIPNNKWERPYSAVPAWDNSAVFQTCVADCFIGGTTTAISLDVGWIQHFCALGPKLTSSQRDQIVRGIYFSPEFKSLVTEYRTSVFPMLASLCSNVELRHELLFPLLFPEKKTKAIDFAEDLADWAAYLDIRIPSVRELLVKESIKPAFEDRLKWIAAVLKATRWSGDVKEWILTLKWLLPKIRNEIHPNLVLLAPHLHADDGFNAAAITPVSSIAAFVDKVAEEALQRFANSPSHPFYQLGYEIPWRRLITSYGEASSLELYRLAIKEPSYSNAVTERDEQGEILRRQLVLKDAEACKSEGALWGLYRIAEGEEDSYVQGRLNAYHARWLSVKAVMDPEVDGDDLQAFATARKSVWQSVCLAIQKELGWRWKRSPLLVGYVNEVVEALSQASTVTYGPDKVLNWSDYDYLTQSASYVQEVYDIYCNSEWCRRNRDSLSWYTRFREIRLRSTYFAAEIQSRLDDCVLENGKRDRDRYENLMTELLRTSPSAVHYWKITEFVANERPDLLTEYQLGLTKTISGLFNQNSTENPWDFIVKVPNRLEPRQCEVLKKRHLLGMMDTTAAFQTRVQHAQAFVAIPTTAVEDVANALSTPSLPSRIAETLLMYIPTLGEPASTLQILLAPVYIQSHLARTAIHAVENALKCIPLSQVPDFILPLFPPVGKRQQKVTVQKEGIRLVCSNMRLLSNPKVSTLIEDLLAREDLNKDVRVVILQEVLGLLCSVEGREERYKDIAEWIWKTLATVARSETYKASGVALVLLAVNPSITSRSDAPSVLTNQAILRNLKRNVTLDTIARVAVPEVLVNRYVDEVLVPMSAKPSGDSHDIIVEQQRTAQAEEVDDEFMEVTAEDEEGNDEDQDLEKAGDTKEDKVDDKDLLEVRTLALQMLAQTPGWVTAHNASRLAVDWRQQALEVPLDNDPDNLWILFAAGIALCVGHEVDGAMAAGREGNTAWLELVGLVQDQVDAFMDKTLRRALRQKALNRINSLNLTRNFVFHYMYQAIKSGAFTGDALDLSRPLLSKGMVSVAWATALEREITVFKPQNGLSQSQINDEALKILLRIADYSNRYLSTANEMVRWVGEKLLTKIKNNTEMKRYIGLALIKPHDDLIDWTHLDHLTLNVLKTNPGIFSLEEIMSFVEKVAKQDSSQFYWTSRETVLAIITAEVQRMINKNPTKLKSVVSTITSELTALVQRAETARWTEGPDASIFRSLMSNHTTTICLAFPRAVGPLLHAIITSQMDAPSNLPPSNFQLWTVMPNFATYGTQATALGHPGAVRNGIPESRYGIPPATVMIIEAMLNGGLDDLDLTPFTAPHSLSSELMFGLWFPYRGCKDQAQSVDIRGFGRPKTLKEVDARWNKIMSENSGYFKPMEQAVHNASQKTISPAMTEAYRAPIAFTISAHPKFVLMRPYAFIEFVRLGLTAPGTALLITTAAGYMAKAFEPIKNYSADEFTYAWAPPLGLALDLAEYLLHEVREEAATEGQREAQTIEQLTAWFLRSWIDETVRPHGALLVIDEDMAELELRYNALVEELSEEGSGGQSLALQLPDFCPGGAVEFLWD</sequence>
<evidence type="ECO:0000256" key="1">
    <source>
        <dbReference type="SAM" id="MobiDB-lite"/>
    </source>
</evidence>
<reference evidence="2" key="1">
    <citation type="journal article" date="2020" name="Fungal Divers.">
        <title>Resolving the Mortierellaceae phylogeny through synthesis of multi-gene phylogenetics and phylogenomics.</title>
        <authorList>
            <person name="Vandepol N."/>
            <person name="Liber J."/>
            <person name="Desiro A."/>
            <person name="Na H."/>
            <person name="Kennedy M."/>
            <person name="Barry K."/>
            <person name="Grigoriev I.V."/>
            <person name="Miller A.N."/>
            <person name="O'Donnell K."/>
            <person name="Stajich J.E."/>
            <person name="Bonito G."/>
        </authorList>
    </citation>
    <scope>NUCLEOTIDE SEQUENCE</scope>
    <source>
        <strain evidence="2">REB-010B</strain>
    </source>
</reference>
<protein>
    <submittedName>
        <fullName evidence="2">Uncharacterized protein</fullName>
    </submittedName>
</protein>
<name>A0A9P6UY52_9FUNG</name>
<evidence type="ECO:0000313" key="2">
    <source>
        <dbReference type="EMBL" id="KAG0327011.1"/>
    </source>
</evidence>
<accession>A0A9P6UY52</accession>
<gene>
    <name evidence="2" type="ORF">BGZ99_008561</name>
</gene>
<comment type="caution">
    <text evidence="2">The sequence shown here is derived from an EMBL/GenBank/DDBJ whole genome shotgun (WGS) entry which is preliminary data.</text>
</comment>
<dbReference type="OrthoDB" id="3009231at2759"/>
<proteinExistence type="predicted"/>
<organism evidence="2 3">
    <name type="scientific">Dissophora globulifera</name>
    <dbReference type="NCBI Taxonomy" id="979702"/>
    <lineage>
        <taxon>Eukaryota</taxon>
        <taxon>Fungi</taxon>
        <taxon>Fungi incertae sedis</taxon>
        <taxon>Mucoromycota</taxon>
        <taxon>Mortierellomycotina</taxon>
        <taxon>Mortierellomycetes</taxon>
        <taxon>Mortierellales</taxon>
        <taxon>Mortierellaceae</taxon>
        <taxon>Dissophora</taxon>
    </lineage>
</organism>
<feature type="compositionally biased region" description="Basic and acidic residues" evidence="1">
    <location>
        <begin position="1409"/>
        <end position="1420"/>
    </location>
</feature>
<dbReference type="Proteomes" id="UP000738325">
    <property type="component" value="Unassembled WGS sequence"/>
</dbReference>